<evidence type="ECO:0000256" key="3">
    <source>
        <dbReference type="ARBA" id="ARBA00022840"/>
    </source>
</evidence>
<dbReference type="InterPro" id="IPR027417">
    <property type="entry name" value="P-loop_NTPase"/>
</dbReference>
<dbReference type="InterPro" id="IPR003593">
    <property type="entry name" value="AAA+_ATPase"/>
</dbReference>
<keyword evidence="1" id="KW-0813">Transport</keyword>
<accession>A0ABZ1BU05</accession>
<evidence type="ECO:0000259" key="4">
    <source>
        <dbReference type="PROSITE" id="PS50893"/>
    </source>
</evidence>
<evidence type="ECO:0000256" key="2">
    <source>
        <dbReference type="ARBA" id="ARBA00022741"/>
    </source>
</evidence>
<dbReference type="InterPro" id="IPR032823">
    <property type="entry name" value="BCA_ABC_TP_C"/>
</dbReference>
<dbReference type="GO" id="GO:0005524">
    <property type="term" value="F:ATP binding"/>
    <property type="evidence" value="ECO:0007669"/>
    <property type="project" value="UniProtKB-KW"/>
</dbReference>
<proteinExistence type="predicted"/>
<dbReference type="InterPro" id="IPR003439">
    <property type="entry name" value="ABC_transporter-like_ATP-bd"/>
</dbReference>
<dbReference type="Pfam" id="PF00005">
    <property type="entry name" value="ABC_tran"/>
    <property type="match status" value="1"/>
</dbReference>
<dbReference type="RefSeq" id="WP_324715564.1">
    <property type="nucleotide sequence ID" value="NZ_CP141615.1"/>
</dbReference>
<evidence type="ECO:0000313" key="5">
    <source>
        <dbReference type="EMBL" id="WRP16292.1"/>
    </source>
</evidence>
<dbReference type="Gene3D" id="3.40.50.300">
    <property type="entry name" value="P-loop containing nucleotide triphosphate hydrolases"/>
    <property type="match status" value="1"/>
</dbReference>
<dbReference type="Proteomes" id="UP001332192">
    <property type="component" value="Chromosome"/>
</dbReference>
<dbReference type="Pfam" id="PF12399">
    <property type="entry name" value="BCA_ABC_TP_C"/>
    <property type="match status" value="1"/>
</dbReference>
<dbReference type="InterPro" id="IPR051120">
    <property type="entry name" value="ABC_AA/LPS_Transport"/>
</dbReference>
<dbReference type="SMART" id="SM00382">
    <property type="entry name" value="AAA"/>
    <property type="match status" value="1"/>
</dbReference>
<dbReference type="PANTHER" id="PTHR45772:SF1">
    <property type="entry name" value="ABC TRANSPORTER ATP-BINDING PROTEIN"/>
    <property type="match status" value="1"/>
</dbReference>
<protein>
    <submittedName>
        <fullName evidence="5">ATP-binding cassette domain-containing protein</fullName>
    </submittedName>
</protein>
<dbReference type="EMBL" id="CP141615">
    <property type="protein sequence ID" value="WRP16292.1"/>
    <property type="molecule type" value="Genomic_DNA"/>
</dbReference>
<dbReference type="PANTHER" id="PTHR45772">
    <property type="entry name" value="CONSERVED COMPONENT OF ABC TRANSPORTER FOR NATURAL AMINO ACIDS-RELATED"/>
    <property type="match status" value="1"/>
</dbReference>
<name>A0ABZ1BU05_9FIRM</name>
<dbReference type="PROSITE" id="PS50893">
    <property type="entry name" value="ABC_TRANSPORTER_2"/>
    <property type="match status" value="1"/>
</dbReference>
<reference evidence="5 6" key="1">
    <citation type="journal article" date="2024" name="Front. Microbiol.">
        <title>Novel thermophilic genera Geochorda gen. nov. and Carboxydochorda gen. nov. from the deep terrestrial subsurface reveal the ecophysiological diversity in the class Limnochordia.</title>
        <authorList>
            <person name="Karnachuk O.V."/>
            <person name="Lukina A.P."/>
            <person name="Avakyan M.R."/>
            <person name="Kadnikov V.V."/>
            <person name="Begmatov S."/>
            <person name="Beletsky A.V."/>
            <person name="Vlasova K.G."/>
            <person name="Novikov A.A."/>
            <person name="Shcherbakova V.A."/>
            <person name="Mardanov A.V."/>
            <person name="Ravin N.V."/>
        </authorList>
    </citation>
    <scope>NUCLEOTIDE SEQUENCE [LARGE SCALE GENOMIC DNA]</scope>
    <source>
        <strain evidence="5 6">L945</strain>
    </source>
</reference>
<keyword evidence="3 5" id="KW-0067">ATP-binding</keyword>
<feature type="domain" description="ABC transporter" evidence="4">
    <location>
        <begin position="17"/>
        <end position="265"/>
    </location>
</feature>
<keyword evidence="2" id="KW-0547">Nucleotide-binding</keyword>
<gene>
    <name evidence="5" type="ORF">U7230_09275</name>
</gene>
<sequence>MGRRARGSHGVQAPYVLDCVEIQRSFGGIKALDGVTIRVRAGSILGVVGPNGSGKTTLVNVITGFYPPQGGRILFDGQDVTGLRPHRIASLGIARTFQNLALFRGMSVLDNVLLGRHVRLRPGVLSTALYWWWGQGTEVRHRREVEEIIDYLQLEGVRQEPVELLPIGLQKRVELARALAAKPRLLILDEPMAGMNQEEKEYMARFILDAHDELGCTVVLIEHHMDVVMALCEELVVLDHGSVIAEGPPELMRADPKVITAYVAGAARVVATVERVDFRDSLTLEIEARPAVAVASAPGSLPEFERAVSQIARERLRVRPDAIRLVPPGSLEGRPALTDRRAG</sequence>
<keyword evidence="6" id="KW-1185">Reference proteome</keyword>
<dbReference type="SUPFAM" id="SSF52540">
    <property type="entry name" value="P-loop containing nucleoside triphosphate hydrolases"/>
    <property type="match status" value="1"/>
</dbReference>
<dbReference type="CDD" id="cd03219">
    <property type="entry name" value="ABC_Mj1267_LivG_branched"/>
    <property type="match status" value="1"/>
</dbReference>
<evidence type="ECO:0000256" key="1">
    <source>
        <dbReference type="ARBA" id="ARBA00022448"/>
    </source>
</evidence>
<organism evidence="5 6">
    <name type="scientific">Carboxydichorda subterranea</name>
    <dbReference type="NCBI Taxonomy" id="3109565"/>
    <lineage>
        <taxon>Bacteria</taxon>
        <taxon>Bacillati</taxon>
        <taxon>Bacillota</taxon>
        <taxon>Limnochordia</taxon>
        <taxon>Limnochordales</taxon>
        <taxon>Geochordaceae</taxon>
        <taxon>Carboxydichorda</taxon>
    </lineage>
</organism>
<evidence type="ECO:0000313" key="6">
    <source>
        <dbReference type="Proteomes" id="UP001332192"/>
    </source>
</evidence>